<feature type="domain" description="Outer membrane protein beta-barrel" evidence="2">
    <location>
        <begin position="21"/>
        <end position="176"/>
    </location>
</feature>
<dbReference type="Proteomes" id="UP000461730">
    <property type="component" value="Unassembled WGS sequence"/>
</dbReference>
<dbReference type="SUPFAM" id="SSF56925">
    <property type="entry name" value="OMPA-like"/>
    <property type="match status" value="1"/>
</dbReference>
<dbReference type="InterPro" id="IPR011250">
    <property type="entry name" value="OMP/PagP_B-barrel"/>
</dbReference>
<dbReference type="EMBL" id="WRXN01000004">
    <property type="protein sequence ID" value="MVT08995.1"/>
    <property type="molecule type" value="Genomic_DNA"/>
</dbReference>
<proteinExistence type="predicted"/>
<keyword evidence="1" id="KW-0732">Signal</keyword>
<feature type="chain" id="PRO_5029776819" evidence="1">
    <location>
        <begin position="22"/>
        <end position="202"/>
    </location>
</feature>
<name>A0A7K1U4S3_9BACT</name>
<evidence type="ECO:0000313" key="4">
    <source>
        <dbReference type="Proteomes" id="UP000461730"/>
    </source>
</evidence>
<dbReference type="Pfam" id="PF13568">
    <property type="entry name" value="OMP_b-brl_2"/>
    <property type="match status" value="1"/>
</dbReference>
<evidence type="ECO:0000256" key="1">
    <source>
        <dbReference type="SAM" id="SignalP"/>
    </source>
</evidence>
<protein>
    <submittedName>
        <fullName evidence="3">Outer membrane beta-barrel protein</fullName>
    </submittedName>
</protein>
<organism evidence="3 4">
    <name type="scientific">Chitinophaga tropicalis</name>
    <dbReference type="NCBI Taxonomy" id="2683588"/>
    <lineage>
        <taxon>Bacteria</taxon>
        <taxon>Pseudomonadati</taxon>
        <taxon>Bacteroidota</taxon>
        <taxon>Chitinophagia</taxon>
        <taxon>Chitinophagales</taxon>
        <taxon>Chitinophagaceae</taxon>
        <taxon>Chitinophaga</taxon>
    </lineage>
</organism>
<accession>A0A7K1U4S3</accession>
<sequence>MKKGLLLAGALAIFSGFAANAQRLHYGLKANLLFSGIHGEGLTSSFIPGFQGGAFFEYSLNKKWGLQPELLFTQATAKKASDFPTYFTSSYNTSANEKAKISALTVPVLLGYTPIPAVTLNFGVQYTYMFFIDENFIRKSQGDAFKSSDVGAVAGAQINVGNVRFYGRYVYGFSDLNNIPENPNNYKWKSQQVSLGIGVAIK</sequence>
<feature type="signal peptide" evidence="1">
    <location>
        <begin position="1"/>
        <end position="21"/>
    </location>
</feature>
<comment type="caution">
    <text evidence="3">The sequence shown here is derived from an EMBL/GenBank/DDBJ whole genome shotgun (WGS) entry which is preliminary data.</text>
</comment>
<dbReference type="AlphaFoldDB" id="A0A7K1U4S3"/>
<evidence type="ECO:0000313" key="3">
    <source>
        <dbReference type="EMBL" id="MVT08995.1"/>
    </source>
</evidence>
<reference evidence="3 4" key="1">
    <citation type="submission" date="2019-12" db="EMBL/GenBank/DDBJ databases">
        <title>Chitinophaga sp. strain ysch24 (GDMCC 1.1355), whole genome shotgun sequence.</title>
        <authorList>
            <person name="Zhang X."/>
        </authorList>
    </citation>
    <scope>NUCLEOTIDE SEQUENCE [LARGE SCALE GENOMIC DNA]</scope>
    <source>
        <strain evidence="4">ysch24</strain>
    </source>
</reference>
<dbReference type="InterPro" id="IPR025665">
    <property type="entry name" value="Beta-barrel_OMP_2"/>
</dbReference>
<evidence type="ECO:0000259" key="2">
    <source>
        <dbReference type="Pfam" id="PF13568"/>
    </source>
</evidence>
<gene>
    <name evidence="3" type="ORF">GO493_12045</name>
</gene>
<keyword evidence="4" id="KW-1185">Reference proteome</keyword>
<dbReference type="RefSeq" id="WP_157306411.1">
    <property type="nucleotide sequence ID" value="NZ_WRXN01000004.1"/>
</dbReference>